<dbReference type="Proteomes" id="UP000221015">
    <property type="component" value="Unassembled WGS sequence"/>
</dbReference>
<dbReference type="EMBL" id="PRLB01000010">
    <property type="protein sequence ID" value="RAW53522.1"/>
    <property type="molecule type" value="Genomic_DNA"/>
</dbReference>
<sequence>MAYGSFNAGPGKAPDEDVVRTDQIGIPGGIATLDADGHLTESQRWEVDGYKKAETDQRISAAVDAHNGAENAHSDIRASVAAMNASIKAIELKFGTNVTKNPFSATFGSLDGLTVTGAWNAEQARVEF</sequence>
<name>A0A2J4JSE5_9FIRM</name>
<gene>
    <name evidence="2" type="ORF">C4N26_10165</name>
    <name evidence="1" type="ORF">CGS50_004010</name>
</gene>
<dbReference type="Proteomes" id="UP000251144">
    <property type="component" value="Unassembled WGS sequence"/>
</dbReference>
<dbReference type="OrthoDB" id="9810174at2"/>
<protein>
    <submittedName>
        <fullName evidence="1">Uncharacterized protein</fullName>
    </submittedName>
</protein>
<organism evidence="1 3">
    <name type="scientific">Faecalibacterium prausnitzii</name>
    <dbReference type="NCBI Taxonomy" id="853"/>
    <lineage>
        <taxon>Bacteria</taxon>
        <taxon>Bacillati</taxon>
        <taxon>Bacillota</taxon>
        <taxon>Clostridia</taxon>
        <taxon>Eubacteriales</taxon>
        <taxon>Oscillospiraceae</taxon>
        <taxon>Faecalibacterium</taxon>
    </lineage>
</organism>
<dbReference type="EMBL" id="NMTS02000001">
    <property type="protein sequence ID" value="PLK30782.1"/>
    <property type="molecule type" value="Genomic_DNA"/>
</dbReference>
<reference evidence="1" key="2">
    <citation type="submission" date="2017-07" db="EMBL/GenBank/DDBJ databases">
        <authorList>
            <person name="Sun Z.S."/>
            <person name="Albrecht U."/>
            <person name="Echele G."/>
            <person name="Lee C.C."/>
        </authorList>
    </citation>
    <scope>NUCLEOTIDE SEQUENCE</scope>
    <source>
        <strain evidence="1">CNCM I 4542</strain>
    </source>
</reference>
<evidence type="ECO:0000313" key="2">
    <source>
        <dbReference type="EMBL" id="RAW53522.1"/>
    </source>
</evidence>
<dbReference type="RefSeq" id="WP_015564793.1">
    <property type="nucleotide sequence ID" value="NZ_JBPQTE010000009.1"/>
</dbReference>
<comment type="caution">
    <text evidence="1">The sequence shown here is derived from an EMBL/GenBank/DDBJ whole genome shotgun (WGS) entry which is preliminary data.</text>
</comment>
<reference evidence="1 3" key="1">
    <citation type="journal article" date="2017" name="Front. Microbiol.">
        <title>New Insights into the Diversity of the Genus Faecalibacterium.</title>
        <authorList>
            <person name="Benevides L."/>
            <person name="Burman S."/>
            <person name="Martin R."/>
            <person name="Robert V."/>
            <person name="Thomas M."/>
            <person name="Miquel S."/>
            <person name="Chain F."/>
            <person name="Sokol H."/>
            <person name="Bermudez-Humaran L.G."/>
            <person name="Morrison M."/>
            <person name="Langella P."/>
            <person name="Azevedo V.A."/>
            <person name="Chatel J.M."/>
            <person name="Soares S."/>
        </authorList>
    </citation>
    <scope>NUCLEOTIDE SEQUENCE [LARGE SCALE GENOMIC DNA]</scope>
    <source>
        <strain evidence="1 3">CNCM I 4542</strain>
    </source>
</reference>
<evidence type="ECO:0000313" key="4">
    <source>
        <dbReference type="Proteomes" id="UP000251144"/>
    </source>
</evidence>
<evidence type="ECO:0000313" key="1">
    <source>
        <dbReference type="EMBL" id="PLK30782.1"/>
    </source>
</evidence>
<evidence type="ECO:0000313" key="3">
    <source>
        <dbReference type="Proteomes" id="UP000221015"/>
    </source>
</evidence>
<proteinExistence type="predicted"/>
<dbReference type="AlphaFoldDB" id="A0A2J4JSE5"/>
<reference evidence="2 4" key="3">
    <citation type="submission" date="2018-02" db="EMBL/GenBank/DDBJ databases">
        <title>Complete genome sequencing of Faecalibacterium prausnitzii strains isolated from the human gut.</title>
        <authorList>
            <person name="Fitzgerald B.C."/>
            <person name="Shkoporov A.N."/>
            <person name="Ross P.R."/>
            <person name="Hill C."/>
        </authorList>
    </citation>
    <scope>NUCLEOTIDE SEQUENCE [LARGE SCALE GENOMIC DNA]</scope>
    <source>
        <strain evidence="2 4">APC942/32-1</strain>
    </source>
</reference>
<accession>A0A2J4JSE5</accession>